<dbReference type="Gene3D" id="3.40.50.720">
    <property type="entry name" value="NAD(P)-binding Rossmann-like Domain"/>
    <property type="match status" value="1"/>
</dbReference>
<dbReference type="InterPro" id="IPR001282">
    <property type="entry name" value="G6P_DH"/>
</dbReference>
<dbReference type="InterPro" id="IPR019796">
    <property type="entry name" value="G6P_DH_AS"/>
</dbReference>
<keyword evidence="4 7" id="KW-0521">NADP</keyword>
<feature type="domain" description="Glucose-6-phosphate dehydrogenase NAD-binding" evidence="8">
    <location>
        <begin position="12"/>
        <end position="190"/>
    </location>
</feature>
<accession>A0A0A1MCQ6</accession>
<dbReference type="EC" id="1.1.1.49" evidence="7"/>
<feature type="active site" description="Proton acceptor" evidence="7">
    <location>
        <position position="243"/>
    </location>
</feature>
<dbReference type="SUPFAM" id="SSF51735">
    <property type="entry name" value="NAD(P)-binding Rossmann-fold domains"/>
    <property type="match status" value="1"/>
</dbReference>
<dbReference type="Pfam" id="PF02781">
    <property type="entry name" value="G6PD_C"/>
    <property type="match status" value="1"/>
</dbReference>
<feature type="binding site" evidence="7">
    <location>
        <position position="238"/>
    </location>
    <ligand>
        <name>substrate</name>
    </ligand>
</feature>
<dbReference type="InterPro" id="IPR036291">
    <property type="entry name" value="NAD(P)-bd_dom_sf"/>
</dbReference>
<feature type="binding site" evidence="7">
    <location>
        <position position="151"/>
    </location>
    <ligand>
        <name>NADP(+)</name>
        <dbReference type="ChEBI" id="CHEBI:58349"/>
    </ligand>
</feature>
<gene>
    <name evidence="7 10" type="primary">zwf</name>
    <name evidence="10" type="ORF">BN997_00623</name>
</gene>
<dbReference type="EMBL" id="CDGG01000001">
    <property type="protein sequence ID" value="CEI80813.1"/>
    <property type="molecule type" value="Genomic_DNA"/>
</dbReference>
<feature type="binding site" evidence="7">
    <location>
        <position position="348"/>
    </location>
    <ligand>
        <name>substrate</name>
    </ligand>
</feature>
<dbReference type="OrthoDB" id="9802739at2"/>
<feature type="binding site" evidence="7">
    <location>
        <position position="343"/>
    </location>
    <ligand>
        <name>substrate</name>
    </ligand>
</feature>
<dbReference type="GO" id="GO:0006006">
    <property type="term" value="P:glucose metabolic process"/>
    <property type="evidence" value="ECO:0007669"/>
    <property type="project" value="UniProtKB-KW"/>
</dbReference>
<dbReference type="SUPFAM" id="SSF55347">
    <property type="entry name" value="Glyceraldehyde-3-phosphate dehydrogenase-like, C-terminal domain"/>
    <property type="match status" value="1"/>
</dbReference>
<dbReference type="InterPro" id="IPR022674">
    <property type="entry name" value="G6P_DH_NAD-bd"/>
</dbReference>
<keyword evidence="6 7" id="KW-0119">Carbohydrate metabolism</keyword>
<dbReference type="PANTHER" id="PTHR23429">
    <property type="entry name" value="GLUCOSE-6-PHOSPHATE 1-DEHYDROGENASE G6PD"/>
    <property type="match status" value="1"/>
</dbReference>
<evidence type="ECO:0000313" key="10">
    <source>
        <dbReference type="EMBL" id="CEI80813.1"/>
    </source>
</evidence>
<feature type="binding site" evidence="7">
    <location>
        <position position="219"/>
    </location>
    <ligand>
        <name>substrate</name>
    </ligand>
</feature>
<dbReference type="PROSITE" id="PS00069">
    <property type="entry name" value="G6P_DEHYDROGENASE"/>
    <property type="match status" value="1"/>
</dbReference>
<dbReference type="Proteomes" id="UP000040453">
    <property type="component" value="Unassembled WGS sequence"/>
</dbReference>
<evidence type="ECO:0000256" key="4">
    <source>
        <dbReference type="ARBA" id="ARBA00022857"/>
    </source>
</evidence>
<dbReference type="RefSeq" id="WP_042529575.1">
    <property type="nucleotide sequence ID" value="NZ_CDGG01000001.1"/>
</dbReference>
<feature type="domain" description="Glucose-6-phosphate dehydrogenase C-terminal" evidence="9">
    <location>
        <begin position="193"/>
        <end position="489"/>
    </location>
</feature>
<dbReference type="PANTHER" id="PTHR23429:SF0">
    <property type="entry name" value="GLUCOSE-6-PHOSPHATE 1-DEHYDROGENASE"/>
    <property type="match status" value="1"/>
</dbReference>
<dbReference type="HAMAP" id="MF_00966">
    <property type="entry name" value="G6PD"/>
    <property type="match status" value="1"/>
</dbReference>
<dbReference type="GO" id="GO:0009051">
    <property type="term" value="P:pentose-phosphate shunt, oxidative branch"/>
    <property type="evidence" value="ECO:0007669"/>
    <property type="project" value="TreeGrafter"/>
</dbReference>
<evidence type="ECO:0000259" key="8">
    <source>
        <dbReference type="Pfam" id="PF00479"/>
    </source>
</evidence>
<protein>
    <recommendedName>
        <fullName evidence="7">Glucose-6-phosphate 1-dehydrogenase</fullName>
        <shortName evidence="7">G6PD</shortName>
        <ecNumber evidence="7">1.1.1.49</ecNumber>
    </recommendedName>
</protein>
<dbReference type="InterPro" id="IPR022675">
    <property type="entry name" value="G6P_DH_C"/>
</dbReference>
<keyword evidence="11" id="KW-1185">Reference proteome</keyword>
<proteinExistence type="inferred from homology"/>
<evidence type="ECO:0000256" key="2">
    <source>
        <dbReference type="ARBA" id="ARBA00009975"/>
    </source>
</evidence>
<dbReference type="UniPathway" id="UPA00115">
    <property type="reaction ID" value="UER00408"/>
</dbReference>
<evidence type="ECO:0000259" key="9">
    <source>
        <dbReference type="Pfam" id="PF02781"/>
    </source>
</evidence>
<evidence type="ECO:0000256" key="3">
    <source>
        <dbReference type="ARBA" id="ARBA00022526"/>
    </source>
</evidence>
<evidence type="ECO:0000256" key="7">
    <source>
        <dbReference type="HAMAP-Rule" id="MF_00966"/>
    </source>
</evidence>
<organism evidence="10 11">
    <name type="scientific">Oceanobacillus oncorhynchi</name>
    <dbReference type="NCBI Taxonomy" id="545501"/>
    <lineage>
        <taxon>Bacteria</taxon>
        <taxon>Bacillati</taxon>
        <taxon>Bacillota</taxon>
        <taxon>Bacilli</taxon>
        <taxon>Bacillales</taxon>
        <taxon>Bacillaceae</taxon>
        <taxon>Oceanobacillus</taxon>
    </lineage>
</organism>
<comment type="catalytic activity">
    <reaction evidence="7">
        <text>D-glucose 6-phosphate + NADP(+) = 6-phospho-D-glucono-1,5-lactone + NADPH + H(+)</text>
        <dbReference type="Rhea" id="RHEA:15841"/>
        <dbReference type="ChEBI" id="CHEBI:15378"/>
        <dbReference type="ChEBI" id="CHEBI:57783"/>
        <dbReference type="ChEBI" id="CHEBI:57955"/>
        <dbReference type="ChEBI" id="CHEBI:58349"/>
        <dbReference type="ChEBI" id="CHEBI:61548"/>
        <dbReference type="EC" id="1.1.1.49"/>
    </reaction>
</comment>
<feature type="binding site" evidence="7">
    <location>
        <position position="49"/>
    </location>
    <ligand>
        <name>NADP(+)</name>
        <dbReference type="ChEBI" id="CHEBI:58349"/>
    </ligand>
</feature>
<dbReference type="GO" id="GO:0004345">
    <property type="term" value="F:glucose-6-phosphate dehydrogenase activity"/>
    <property type="evidence" value="ECO:0007669"/>
    <property type="project" value="UniProtKB-UniRule"/>
</dbReference>
<dbReference type="Pfam" id="PF00479">
    <property type="entry name" value="G6PD_N"/>
    <property type="match status" value="1"/>
</dbReference>
<dbReference type="GO" id="GO:0005829">
    <property type="term" value="C:cytosol"/>
    <property type="evidence" value="ECO:0007669"/>
    <property type="project" value="TreeGrafter"/>
</dbReference>
<dbReference type="PIRSF" id="PIRSF000110">
    <property type="entry name" value="G6PD"/>
    <property type="match status" value="1"/>
</dbReference>
<feature type="binding site" evidence="7">
    <location>
        <begin position="88"/>
        <end position="89"/>
    </location>
    <ligand>
        <name>NADP(+)</name>
        <dbReference type="ChEBI" id="CHEBI:58349"/>
    </ligand>
</feature>
<evidence type="ECO:0000256" key="5">
    <source>
        <dbReference type="ARBA" id="ARBA00023002"/>
    </source>
</evidence>
<feature type="binding site" evidence="7">
    <location>
        <position position="181"/>
    </location>
    <ligand>
        <name>substrate</name>
    </ligand>
</feature>
<dbReference type="GO" id="GO:0050661">
    <property type="term" value="F:NADP binding"/>
    <property type="evidence" value="ECO:0007669"/>
    <property type="project" value="UniProtKB-UniRule"/>
</dbReference>
<comment type="similarity">
    <text evidence="2 7">Belongs to the glucose-6-phosphate dehydrogenase family.</text>
</comment>
<reference evidence="10 11" key="1">
    <citation type="submission" date="2014-11" db="EMBL/GenBank/DDBJ databases">
        <authorList>
            <person name="Urmite Genomes Urmite Genomes"/>
        </authorList>
    </citation>
    <scope>NUCLEOTIDE SEQUENCE [LARGE SCALE GENOMIC DNA]</scope>
    <source>
        <strain evidence="10 11">Oc5</strain>
    </source>
</reference>
<evidence type="ECO:0000313" key="11">
    <source>
        <dbReference type="Proteomes" id="UP000040453"/>
    </source>
</evidence>
<dbReference type="NCBIfam" id="TIGR00871">
    <property type="entry name" value="zwf"/>
    <property type="match status" value="1"/>
</dbReference>
<dbReference type="STRING" id="545501.BN997_00623"/>
<comment type="caution">
    <text evidence="7">Lacks conserved residue(s) required for the propagation of feature annotation.</text>
</comment>
<comment type="function">
    <text evidence="7">Catalyzes the oxidation of glucose 6-phosphate to 6-phosphogluconolactone.</text>
</comment>
<name>A0A0A1MCQ6_9BACI</name>
<dbReference type="AlphaFoldDB" id="A0A0A1MCQ6"/>
<sequence>MSETIQPKATIVIFGATGDLANRKLYPSIYRLYKSGKLDENFAVIGLARRGWDNDIIREKVEQSIQGLTSEDEDISEFTSHFYYKSFDVTSTDSYTDLKFMVESLEREYHTEGNRLFYLAMAPDFFGTIANQLKDHGLKETSGWTRLVIEKPFGHDLPSAKKLNKELQAAFDENQIYRIDHYLGKEMVQNIEVIRFANGIFEHLWNNQFINNIQVTSSETLGVEERAHYYDASGATRDMIQNHMLQMVALLAMEPPINLSTEEIRSEKIKVLRALRTIKEEKVHKYFVRGQYGPGEIDGKKVNGYQDEAEALKDSTTETFVAAKLVIDNYRWAGVPFYIRTGKRMKEKSTKIVVEFKDIPMNLYHKKDDLRNPNLLVINIQPNEGITLHLNAKKTGNGNLTEPIQLAYHQDSESGINTPEAYEKLIYDSMLGDATNFTHWDEVALSWEFVDRLLASWANTKPDFPNYESGSMGPKAADELLERNGFHWWPE</sequence>
<keyword evidence="5 7" id="KW-0560">Oxidoreductase</keyword>
<evidence type="ECO:0000256" key="6">
    <source>
        <dbReference type="ARBA" id="ARBA00023277"/>
    </source>
</evidence>
<evidence type="ECO:0000256" key="1">
    <source>
        <dbReference type="ARBA" id="ARBA00004937"/>
    </source>
</evidence>
<keyword evidence="3 7" id="KW-0313">Glucose metabolism</keyword>
<feature type="binding site" evidence="7">
    <location>
        <position position="185"/>
    </location>
    <ligand>
        <name>substrate</name>
    </ligand>
</feature>
<dbReference type="PRINTS" id="PR00079">
    <property type="entry name" value="G6PDHDRGNASE"/>
</dbReference>
<dbReference type="Gene3D" id="3.30.360.10">
    <property type="entry name" value="Dihydrodipicolinate Reductase, domain 2"/>
    <property type="match status" value="1"/>
</dbReference>
<comment type="pathway">
    <text evidence="1 7">Carbohydrate degradation; pentose phosphate pathway; D-ribulose 5-phosphate from D-glucose 6-phosphate (oxidative stage): step 1/3.</text>
</comment>